<protein>
    <recommendedName>
        <fullName evidence="2">Activator of Hsp90 ATPase homologue 1/2-like C-terminal domain-containing protein</fullName>
    </recommendedName>
</protein>
<proteinExistence type="inferred from homology"/>
<dbReference type="Proteomes" id="UP000217881">
    <property type="component" value="Unassembled WGS sequence"/>
</dbReference>
<feature type="domain" description="Activator of Hsp90 ATPase homologue 1/2-like C-terminal" evidence="2">
    <location>
        <begin position="26"/>
        <end position="136"/>
    </location>
</feature>
<gene>
    <name evidence="3" type="ORF">CIK59_00280</name>
</gene>
<dbReference type="EMBL" id="NRHA01000003">
    <property type="protein sequence ID" value="PCC55250.1"/>
    <property type="molecule type" value="Genomic_DNA"/>
</dbReference>
<dbReference type="Gene3D" id="3.30.530.20">
    <property type="match status" value="1"/>
</dbReference>
<sequence>MRKGNQMPLVSVETDESELHVEWVINAPVVRAWEALTTPSHIGEWLGTVVSGSISSGSSFAIDHGDGYLCESTVEKFEVLSALTYSWKFPDETGTDVAWSMTPHGDSTSLTLTHSGLTDLVSSYRDGWPVHLTFLEGSALGTPLPWSMFWQIHSTIVCLNAPD</sequence>
<dbReference type="AlphaFoldDB" id="A0A2A3ZU84"/>
<dbReference type="InterPro" id="IPR013538">
    <property type="entry name" value="ASHA1/2-like_C"/>
</dbReference>
<comment type="similarity">
    <text evidence="1">Belongs to the AHA1 family.</text>
</comment>
<dbReference type="Pfam" id="PF08327">
    <property type="entry name" value="AHSA1"/>
    <property type="match status" value="1"/>
</dbReference>
<accession>A0A2A3ZU84</accession>
<evidence type="ECO:0000256" key="1">
    <source>
        <dbReference type="ARBA" id="ARBA00006817"/>
    </source>
</evidence>
<reference evidence="3 4" key="1">
    <citation type="journal article" date="2017" name="Elife">
        <title>Extensive horizontal gene transfer in cheese-associated bacteria.</title>
        <authorList>
            <person name="Bonham K.S."/>
            <person name="Wolfe B.E."/>
            <person name="Dutton R.J."/>
        </authorList>
    </citation>
    <scope>NUCLEOTIDE SEQUENCE [LARGE SCALE GENOMIC DNA]</scope>
    <source>
        <strain evidence="3 4">738_8</strain>
    </source>
</reference>
<evidence type="ECO:0000313" key="3">
    <source>
        <dbReference type="EMBL" id="PCC55250.1"/>
    </source>
</evidence>
<name>A0A2A3ZU84_BREAU</name>
<dbReference type="InterPro" id="IPR023393">
    <property type="entry name" value="START-like_dom_sf"/>
</dbReference>
<evidence type="ECO:0000313" key="4">
    <source>
        <dbReference type="Proteomes" id="UP000217881"/>
    </source>
</evidence>
<organism evidence="3 4">
    <name type="scientific">Brevibacterium aurantiacum</name>
    <dbReference type="NCBI Taxonomy" id="273384"/>
    <lineage>
        <taxon>Bacteria</taxon>
        <taxon>Bacillati</taxon>
        <taxon>Actinomycetota</taxon>
        <taxon>Actinomycetes</taxon>
        <taxon>Micrococcales</taxon>
        <taxon>Brevibacteriaceae</taxon>
        <taxon>Brevibacterium</taxon>
    </lineage>
</organism>
<dbReference type="SUPFAM" id="SSF55961">
    <property type="entry name" value="Bet v1-like"/>
    <property type="match status" value="1"/>
</dbReference>
<evidence type="ECO:0000259" key="2">
    <source>
        <dbReference type="Pfam" id="PF08327"/>
    </source>
</evidence>
<comment type="caution">
    <text evidence="3">The sequence shown here is derived from an EMBL/GenBank/DDBJ whole genome shotgun (WGS) entry which is preliminary data.</text>
</comment>